<dbReference type="InterPro" id="IPR036397">
    <property type="entry name" value="RNaseH_sf"/>
</dbReference>
<dbReference type="Pfam" id="PF13358">
    <property type="entry name" value="DDE_3"/>
    <property type="match status" value="1"/>
</dbReference>
<dbReference type="RefSeq" id="WP_100269337.1">
    <property type="nucleotide sequence ID" value="NZ_CP024443.1"/>
</dbReference>
<dbReference type="Gene3D" id="3.30.420.10">
    <property type="entry name" value="Ribonuclease H-like superfamily/Ribonuclease H"/>
    <property type="match status" value="1"/>
</dbReference>
<dbReference type="PANTHER" id="PTHR46564:SF1">
    <property type="entry name" value="TRANSPOSASE"/>
    <property type="match status" value="1"/>
</dbReference>
<gene>
    <name evidence="2" type="ORF">NP7_00915</name>
</gene>
<evidence type="ECO:0000313" key="2">
    <source>
        <dbReference type="EMBL" id="ATR77963.1"/>
    </source>
</evidence>
<name>A0A2D2LSH0_FAUOS</name>
<protein>
    <recommendedName>
        <fullName evidence="1">Tc1-like transposase DDE domain-containing protein</fullName>
    </recommendedName>
</protein>
<sequence length="166" mass="19216">MAFWFGLTNILFMDETGFYQRQSYHRSWSPVGTPCYAKMDANKGKRLNLIGAMSMAEFKLIAPVTFEGGCKRDTVENWLHTLGQSLPKDEINSYPQRFLIMDNARFHRGGDLKQIAEKYNLTLLYLPPYSPELNPVEHKWAVVKQKVKRSINDFDSLHDCVKYCSV</sequence>
<dbReference type="InterPro" id="IPR047655">
    <property type="entry name" value="Transpos_IS630-like"/>
</dbReference>
<dbReference type="GO" id="GO:0003676">
    <property type="term" value="F:nucleic acid binding"/>
    <property type="evidence" value="ECO:0007669"/>
    <property type="project" value="InterPro"/>
</dbReference>
<dbReference type="AlphaFoldDB" id="A0A2D2LSH0"/>
<evidence type="ECO:0000259" key="1">
    <source>
        <dbReference type="Pfam" id="PF13358"/>
    </source>
</evidence>
<reference evidence="3" key="1">
    <citation type="submission" date="2017-11" db="EMBL/GenBank/DDBJ databases">
        <title>Complete genome sequence of Moraxella osloensis NP7 isolated from human skin.</title>
        <authorList>
            <person name="Lee K."/>
            <person name="Lim J.Y."/>
            <person name="Hwang I."/>
        </authorList>
    </citation>
    <scope>NUCLEOTIDE SEQUENCE [LARGE SCALE GENOMIC DNA]</scope>
    <source>
        <strain evidence="3">NP7</strain>
    </source>
</reference>
<dbReference type="EMBL" id="CP024443">
    <property type="protein sequence ID" value="ATR77963.1"/>
    <property type="molecule type" value="Genomic_DNA"/>
</dbReference>
<dbReference type="Proteomes" id="UP000229340">
    <property type="component" value="Chromosome"/>
</dbReference>
<dbReference type="NCBIfam" id="NF033545">
    <property type="entry name" value="transpos_IS630"/>
    <property type="match status" value="1"/>
</dbReference>
<dbReference type="InterPro" id="IPR038717">
    <property type="entry name" value="Tc1-like_DDE_dom"/>
</dbReference>
<proteinExistence type="predicted"/>
<organism evidence="2 3">
    <name type="scientific">Faucicola osloensis</name>
    <name type="common">Moraxella osloensis</name>
    <dbReference type="NCBI Taxonomy" id="34062"/>
    <lineage>
        <taxon>Bacteria</taxon>
        <taxon>Pseudomonadati</taxon>
        <taxon>Pseudomonadota</taxon>
        <taxon>Gammaproteobacteria</taxon>
        <taxon>Moraxellales</taxon>
        <taxon>Moraxellaceae</taxon>
        <taxon>Faucicola</taxon>
    </lineage>
</organism>
<dbReference type="PANTHER" id="PTHR46564">
    <property type="entry name" value="TRANSPOSASE"/>
    <property type="match status" value="1"/>
</dbReference>
<evidence type="ECO:0000313" key="3">
    <source>
        <dbReference type="Proteomes" id="UP000229340"/>
    </source>
</evidence>
<feature type="domain" description="Tc1-like transposase DDE" evidence="1">
    <location>
        <begin position="10"/>
        <end position="157"/>
    </location>
</feature>
<accession>A0A2D2LSH0</accession>